<dbReference type="GO" id="GO:0016020">
    <property type="term" value="C:membrane"/>
    <property type="evidence" value="ECO:0007669"/>
    <property type="project" value="TreeGrafter"/>
</dbReference>
<dbReference type="PANTHER" id="PTHR43798:SF33">
    <property type="entry name" value="HYDROLASE, PUTATIVE (AFU_ORTHOLOGUE AFUA_2G14860)-RELATED"/>
    <property type="match status" value="1"/>
</dbReference>
<protein>
    <submittedName>
        <fullName evidence="2">Haloalkane dehalogenase</fullName>
    </submittedName>
</protein>
<dbReference type="SUPFAM" id="SSF53474">
    <property type="entry name" value="alpha/beta-Hydrolases"/>
    <property type="match status" value="1"/>
</dbReference>
<keyword evidence="3" id="KW-1185">Reference proteome</keyword>
<sequence>MKMNFDFAVVGGHRIRYAAARKPGASQMLMTSPQPMSVLTYRNMWGRLAERFDLVAVDLPNHGGSDAASDVVTVDQHGAFLGAILDHFELSHPHFVGPDIGTPAILRFMADNPGRIASVVGGDAGVISPVEGELIFRLLVNSRLFGVLFRSLGGRFYAKAANGIGFRKEQPPKEVLEDFSDGSIGPGKLRGQIGFLASYPSTVPRLMHAYPSIQTPVFVLHGEFDTFVAMSNSKRLSELLPNSKFAVIPDAAHYSWEDNVETYLQHILDWTAKVEAER</sequence>
<proteinExistence type="predicted"/>
<dbReference type="OrthoDB" id="9804723at2"/>
<dbReference type="RefSeq" id="WP_159456726.1">
    <property type="nucleotide sequence ID" value="NZ_FWFK01000002.1"/>
</dbReference>
<dbReference type="Pfam" id="PF00561">
    <property type="entry name" value="Abhydrolase_1"/>
    <property type="match status" value="1"/>
</dbReference>
<dbReference type="InterPro" id="IPR029058">
    <property type="entry name" value="AB_hydrolase_fold"/>
</dbReference>
<gene>
    <name evidence="2" type="ORF">ROJ8625_01032</name>
</gene>
<feature type="domain" description="AB hydrolase-1" evidence="1">
    <location>
        <begin position="48"/>
        <end position="258"/>
    </location>
</feature>
<accession>A0A1X6YN55</accession>
<reference evidence="2 3" key="1">
    <citation type="submission" date="2017-03" db="EMBL/GenBank/DDBJ databases">
        <authorList>
            <person name="Afonso C.L."/>
            <person name="Miller P.J."/>
            <person name="Scott M.A."/>
            <person name="Spackman E."/>
            <person name="Goraichik I."/>
            <person name="Dimitrov K.M."/>
            <person name="Suarez D.L."/>
            <person name="Swayne D.E."/>
        </authorList>
    </citation>
    <scope>NUCLEOTIDE SEQUENCE [LARGE SCALE GENOMIC DNA]</scope>
    <source>
        <strain evidence="2 3">CECT 8625</strain>
    </source>
</reference>
<evidence type="ECO:0000313" key="2">
    <source>
        <dbReference type="EMBL" id="SLN25960.1"/>
    </source>
</evidence>
<dbReference type="Gene3D" id="3.40.50.1820">
    <property type="entry name" value="alpha/beta hydrolase"/>
    <property type="match status" value="1"/>
</dbReference>
<dbReference type="PANTHER" id="PTHR43798">
    <property type="entry name" value="MONOACYLGLYCEROL LIPASE"/>
    <property type="match status" value="1"/>
</dbReference>
<dbReference type="InterPro" id="IPR000073">
    <property type="entry name" value="AB_hydrolase_1"/>
</dbReference>
<name>A0A1X6YN55_9RHOB</name>
<organism evidence="2 3">
    <name type="scientific">Roseivivax jejudonensis</name>
    <dbReference type="NCBI Taxonomy" id="1529041"/>
    <lineage>
        <taxon>Bacteria</taxon>
        <taxon>Pseudomonadati</taxon>
        <taxon>Pseudomonadota</taxon>
        <taxon>Alphaproteobacteria</taxon>
        <taxon>Rhodobacterales</taxon>
        <taxon>Roseobacteraceae</taxon>
        <taxon>Roseivivax</taxon>
    </lineage>
</organism>
<dbReference type="EMBL" id="FWFK01000002">
    <property type="protein sequence ID" value="SLN25960.1"/>
    <property type="molecule type" value="Genomic_DNA"/>
</dbReference>
<dbReference type="Proteomes" id="UP000193570">
    <property type="component" value="Unassembled WGS sequence"/>
</dbReference>
<evidence type="ECO:0000313" key="3">
    <source>
        <dbReference type="Proteomes" id="UP000193570"/>
    </source>
</evidence>
<dbReference type="AlphaFoldDB" id="A0A1X6YN55"/>
<dbReference type="InterPro" id="IPR050266">
    <property type="entry name" value="AB_hydrolase_sf"/>
</dbReference>
<evidence type="ECO:0000259" key="1">
    <source>
        <dbReference type="Pfam" id="PF00561"/>
    </source>
</evidence>